<proteinExistence type="predicted"/>
<evidence type="ECO:0000313" key="2">
    <source>
        <dbReference type="EMBL" id="GEN56005.1"/>
    </source>
</evidence>
<dbReference type="CDD" id="cd12797">
    <property type="entry name" value="M23_peptidase"/>
    <property type="match status" value="1"/>
</dbReference>
<feature type="domain" description="M23ase beta-sheet core" evidence="1">
    <location>
        <begin position="121"/>
        <end position="200"/>
    </location>
</feature>
<dbReference type="Proteomes" id="UP000321400">
    <property type="component" value="Unassembled WGS sequence"/>
</dbReference>
<sequence>MRPNVSSHVKMLKRQKELYSKKIGHVSKESSHLTKSTRHLIKLVLASMLFCLVSFSQTKMSPYLLNQQVTKALTVEFPFAPVYSWYQSRFGEVIYVMSPFTHTNKNNLALSVAQINQLSEGVVVSTTSKEIYALRAGVVTYVGRGEKGYELVRVQHESGEELVYQHLTKTTVLPYQYIQANEQIGEVAIVGDSGELALHVVERP</sequence>
<protein>
    <recommendedName>
        <fullName evidence="1">M23ase beta-sheet core domain-containing protein</fullName>
    </recommendedName>
</protein>
<dbReference type="InterPro" id="IPR011055">
    <property type="entry name" value="Dup_hybrid_motif"/>
</dbReference>
<name>A0A511WY05_9BACI</name>
<dbReference type="RefSeq" id="WP_089800305.1">
    <property type="nucleotide sequence ID" value="NZ_BJYE01000004.1"/>
</dbReference>
<comment type="caution">
    <text evidence="2">The sequence shown here is derived from an EMBL/GenBank/DDBJ whole genome shotgun (WGS) entry which is preliminary data.</text>
</comment>
<keyword evidence="3" id="KW-1185">Reference proteome</keyword>
<evidence type="ECO:0000259" key="1">
    <source>
        <dbReference type="Pfam" id="PF01551"/>
    </source>
</evidence>
<gene>
    <name evidence="2" type="ORF">HAL01_04690</name>
</gene>
<organism evidence="2 3">
    <name type="scientific">Halolactibacillus alkaliphilus</name>
    <dbReference type="NCBI Taxonomy" id="442899"/>
    <lineage>
        <taxon>Bacteria</taxon>
        <taxon>Bacillati</taxon>
        <taxon>Bacillota</taxon>
        <taxon>Bacilli</taxon>
        <taxon>Bacillales</taxon>
        <taxon>Bacillaceae</taxon>
        <taxon>Halolactibacillus</taxon>
    </lineage>
</organism>
<dbReference type="OrthoDB" id="2986589at2"/>
<dbReference type="InterPro" id="IPR016047">
    <property type="entry name" value="M23ase_b-sheet_dom"/>
</dbReference>
<dbReference type="EMBL" id="BJYE01000004">
    <property type="protein sequence ID" value="GEN56005.1"/>
    <property type="molecule type" value="Genomic_DNA"/>
</dbReference>
<accession>A0A511WY05</accession>
<dbReference type="SUPFAM" id="SSF51261">
    <property type="entry name" value="Duplicated hybrid motif"/>
    <property type="match status" value="1"/>
</dbReference>
<evidence type="ECO:0000313" key="3">
    <source>
        <dbReference type="Proteomes" id="UP000321400"/>
    </source>
</evidence>
<reference evidence="2 3" key="1">
    <citation type="submission" date="2019-07" db="EMBL/GenBank/DDBJ databases">
        <title>Whole genome shotgun sequence of Halolactibacillus alkaliphilus NBRC 103919.</title>
        <authorList>
            <person name="Hosoyama A."/>
            <person name="Uohara A."/>
            <person name="Ohji S."/>
            <person name="Ichikawa N."/>
        </authorList>
    </citation>
    <scope>NUCLEOTIDE SEQUENCE [LARGE SCALE GENOMIC DNA]</scope>
    <source>
        <strain evidence="2 3">NBRC 103919</strain>
    </source>
</reference>
<dbReference type="AlphaFoldDB" id="A0A511WY05"/>
<dbReference type="STRING" id="442899.SAMN05720591_10558"/>
<dbReference type="Pfam" id="PF01551">
    <property type="entry name" value="Peptidase_M23"/>
    <property type="match status" value="1"/>
</dbReference>
<dbReference type="Gene3D" id="2.70.70.10">
    <property type="entry name" value="Glucose Permease (Domain IIA)"/>
    <property type="match status" value="1"/>
</dbReference>